<dbReference type="GO" id="GO:0003677">
    <property type="term" value="F:DNA binding"/>
    <property type="evidence" value="ECO:0007669"/>
    <property type="project" value="InterPro"/>
</dbReference>
<feature type="domain" description="Tyr recombinase" evidence="3">
    <location>
        <begin position="1"/>
        <end position="80"/>
    </location>
</feature>
<dbReference type="InterPro" id="IPR002104">
    <property type="entry name" value="Integrase_catalytic"/>
</dbReference>
<dbReference type="Proteomes" id="UP000270616">
    <property type="component" value="Unassembled WGS sequence"/>
</dbReference>
<evidence type="ECO:0000256" key="1">
    <source>
        <dbReference type="ARBA" id="ARBA00023172"/>
    </source>
</evidence>
<keyword evidence="1" id="KW-0233">DNA recombination</keyword>
<dbReference type="Gene3D" id="1.10.443.10">
    <property type="entry name" value="Intergrase catalytic core"/>
    <property type="match status" value="1"/>
</dbReference>
<dbReference type="InterPro" id="IPR013762">
    <property type="entry name" value="Integrase-like_cat_sf"/>
</dbReference>
<sequence length="80" mass="8994">MTILTAGEVAALLVAIEPPYAPIFALCAYAGLRISEACAVQVDDLDLKAMTLHVQRQVGDRSYRHPRRNPNEWCTSRRPW</sequence>
<evidence type="ECO:0000259" key="3">
    <source>
        <dbReference type="PROSITE" id="PS51898"/>
    </source>
</evidence>
<dbReference type="GO" id="GO:0006310">
    <property type="term" value="P:DNA recombination"/>
    <property type="evidence" value="ECO:0007669"/>
    <property type="project" value="UniProtKB-KW"/>
</dbReference>
<reference evidence="4 5" key="1">
    <citation type="submission" date="2018-10" db="EMBL/GenBank/DDBJ databases">
        <title>Kocuria sp. M5W7-7, whole genome shotgun sequence.</title>
        <authorList>
            <person name="Tuo L."/>
        </authorList>
    </citation>
    <scope>NUCLEOTIDE SEQUENCE [LARGE SCALE GENOMIC DNA]</scope>
    <source>
        <strain evidence="4 5">M5W7-7</strain>
    </source>
</reference>
<feature type="region of interest" description="Disordered" evidence="2">
    <location>
        <begin position="60"/>
        <end position="80"/>
    </location>
</feature>
<organism evidence="4 5">
    <name type="scientific">Kocuria soli</name>
    <dbReference type="NCBI Taxonomy" id="2485125"/>
    <lineage>
        <taxon>Bacteria</taxon>
        <taxon>Bacillati</taxon>
        <taxon>Actinomycetota</taxon>
        <taxon>Actinomycetes</taxon>
        <taxon>Micrococcales</taxon>
        <taxon>Micrococcaceae</taxon>
        <taxon>Kocuria</taxon>
    </lineage>
</organism>
<dbReference type="EMBL" id="RKMF01000012">
    <property type="protein sequence ID" value="ROZ62479.1"/>
    <property type="molecule type" value="Genomic_DNA"/>
</dbReference>
<accession>A0A3N3ZNM5</accession>
<dbReference type="GO" id="GO:0015074">
    <property type="term" value="P:DNA integration"/>
    <property type="evidence" value="ECO:0007669"/>
    <property type="project" value="InterPro"/>
</dbReference>
<dbReference type="OrthoDB" id="1822491at2"/>
<evidence type="ECO:0000313" key="5">
    <source>
        <dbReference type="Proteomes" id="UP000270616"/>
    </source>
</evidence>
<proteinExistence type="predicted"/>
<dbReference type="AlphaFoldDB" id="A0A3N3ZNM5"/>
<dbReference type="InterPro" id="IPR011010">
    <property type="entry name" value="DNA_brk_join_enz"/>
</dbReference>
<dbReference type="PROSITE" id="PS51898">
    <property type="entry name" value="TYR_RECOMBINASE"/>
    <property type="match status" value="1"/>
</dbReference>
<evidence type="ECO:0000256" key="2">
    <source>
        <dbReference type="SAM" id="MobiDB-lite"/>
    </source>
</evidence>
<keyword evidence="5" id="KW-1185">Reference proteome</keyword>
<comment type="caution">
    <text evidence="4">The sequence shown here is derived from an EMBL/GenBank/DDBJ whole genome shotgun (WGS) entry which is preliminary data.</text>
</comment>
<name>A0A3N3ZNM5_9MICC</name>
<protein>
    <recommendedName>
        <fullName evidence="3">Tyr recombinase domain-containing protein</fullName>
    </recommendedName>
</protein>
<gene>
    <name evidence="4" type="ORF">EDL96_09835</name>
</gene>
<dbReference type="SUPFAM" id="SSF56349">
    <property type="entry name" value="DNA breaking-rejoining enzymes"/>
    <property type="match status" value="1"/>
</dbReference>
<evidence type="ECO:0000313" key="4">
    <source>
        <dbReference type="EMBL" id="ROZ62479.1"/>
    </source>
</evidence>